<proteinExistence type="predicted"/>
<feature type="domain" description="DUF3502" evidence="4">
    <location>
        <begin position="469"/>
        <end position="529"/>
    </location>
</feature>
<gene>
    <name evidence="5" type="ORF">GXP70_21615</name>
</gene>
<evidence type="ECO:0000256" key="2">
    <source>
        <dbReference type="SAM" id="MobiDB-lite"/>
    </source>
</evidence>
<evidence type="ECO:0000259" key="4">
    <source>
        <dbReference type="Pfam" id="PF12010"/>
    </source>
</evidence>
<reference evidence="5 6" key="1">
    <citation type="submission" date="2020-01" db="EMBL/GenBank/DDBJ databases">
        <title>Paenibacillus sp. nov., isolated from tomato rhizosphere.</title>
        <authorList>
            <person name="Weon H.-Y."/>
            <person name="Lee S.A."/>
        </authorList>
    </citation>
    <scope>NUCLEOTIDE SEQUENCE [LARGE SCALE GENOMIC DNA]</scope>
    <source>
        <strain evidence="5 6">12200R-189</strain>
    </source>
</reference>
<accession>A0A6C0FYW6</accession>
<dbReference type="AlphaFoldDB" id="A0A6C0FYW6"/>
<feature type="signal peptide" evidence="3">
    <location>
        <begin position="1"/>
        <end position="23"/>
    </location>
</feature>
<dbReference type="Proteomes" id="UP000476064">
    <property type="component" value="Chromosome"/>
</dbReference>
<name>A0A6C0FYW6_9BACL</name>
<feature type="compositionally biased region" description="Low complexity" evidence="2">
    <location>
        <begin position="28"/>
        <end position="58"/>
    </location>
</feature>
<feature type="chain" id="PRO_5038905069" evidence="3">
    <location>
        <begin position="24"/>
        <end position="541"/>
    </location>
</feature>
<dbReference type="InterPro" id="IPR022627">
    <property type="entry name" value="DUF3502"/>
</dbReference>
<dbReference type="EMBL" id="CP048209">
    <property type="protein sequence ID" value="QHT62318.1"/>
    <property type="molecule type" value="Genomic_DNA"/>
</dbReference>
<dbReference type="PANTHER" id="PTHR43649:SF33">
    <property type="entry name" value="POLYGALACTURONAN_RHAMNOGALACTURONAN-BINDING PROTEIN YTCQ"/>
    <property type="match status" value="1"/>
</dbReference>
<evidence type="ECO:0000313" key="5">
    <source>
        <dbReference type="EMBL" id="QHT62318.1"/>
    </source>
</evidence>
<evidence type="ECO:0000313" key="6">
    <source>
        <dbReference type="Proteomes" id="UP000476064"/>
    </source>
</evidence>
<keyword evidence="6" id="KW-1185">Reference proteome</keyword>
<dbReference type="KEGG" id="plyc:GXP70_21615"/>
<dbReference type="PANTHER" id="PTHR43649">
    <property type="entry name" value="ARABINOSE-BINDING PROTEIN-RELATED"/>
    <property type="match status" value="1"/>
</dbReference>
<sequence>MRKKRKSLITALAALMLSGAALAGCGSGNGASSDDTSANNGAAASDTAASNNGGTANAAEEKTGDANLKNHVDLVWYTVGDPAPDQDAVMAEFNKMLEKDMNTTIKLNFTSWNDWQTKYNLLLTTGEKVDLVYAANWLDFYKLAKQGAYQDITDLIPTYMPETYKTIPQEDWEAAKVGGKTYAVPNTLPNWSADGVYYREDWRQELNLPEIKDIDTLGAYLDGVKKNKANVIPYNGNPYDGLLDLFTFSTDFQLLGGYSSPVASQSYDHPRDIVIYPFTQEYADYVKKMKQWADAGYWSKNALTAKQQPEKMIQAGTGAIQWGNVDKASGFITDMKTKAPDMKLAYWNFSNMHNYVMADPTTNNAMAVPKSAQHAERALMVLDKLRNDPAYYNMLTYGLQGKDYDMDADGKHIVVPPAGADPKTFTGYNIASWGWTYAPNVLTTKTPGWEGFDAQKAAFAKMSKPNIFAGLAMDFDPVKSELAAVNSVVDQYGKPLMLGLVKDVDQSLKTYQDKLKAAGVDKLADYIKQEATAYFDEKGIQ</sequence>
<keyword evidence="1 3" id="KW-0732">Signal</keyword>
<dbReference type="SUPFAM" id="SSF53850">
    <property type="entry name" value="Periplasmic binding protein-like II"/>
    <property type="match status" value="1"/>
</dbReference>
<dbReference type="Pfam" id="PF12010">
    <property type="entry name" value="DUF3502"/>
    <property type="match status" value="1"/>
</dbReference>
<organism evidence="5 6">
    <name type="scientific">Paenibacillus lycopersici</name>
    <dbReference type="NCBI Taxonomy" id="2704462"/>
    <lineage>
        <taxon>Bacteria</taxon>
        <taxon>Bacillati</taxon>
        <taxon>Bacillota</taxon>
        <taxon>Bacilli</taxon>
        <taxon>Bacillales</taxon>
        <taxon>Paenibacillaceae</taxon>
        <taxon>Paenibacillus</taxon>
    </lineage>
</organism>
<dbReference type="Gene3D" id="3.40.190.10">
    <property type="entry name" value="Periplasmic binding protein-like II"/>
    <property type="match status" value="2"/>
</dbReference>
<dbReference type="RefSeq" id="WP_162358751.1">
    <property type="nucleotide sequence ID" value="NZ_CP048209.1"/>
</dbReference>
<dbReference type="InterPro" id="IPR050490">
    <property type="entry name" value="Bact_solute-bd_prot1"/>
</dbReference>
<feature type="region of interest" description="Disordered" evidence="2">
    <location>
        <begin position="28"/>
        <end position="64"/>
    </location>
</feature>
<evidence type="ECO:0000256" key="1">
    <source>
        <dbReference type="ARBA" id="ARBA00022729"/>
    </source>
</evidence>
<protein>
    <submittedName>
        <fullName evidence="5">Extracellular solute-binding protein</fullName>
    </submittedName>
</protein>
<evidence type="ECO:0000256" key="3">
    <source>
        <dbReference type="SAM" id="SignalP"/>
    </source>
</evidence>
<dbReference type="PROSITE" id="PS51257">
    <property type="entry name" value="PROKAR_LIPOPROTEIN"/>
    <property type="match status" value="1"/>
</dbReference>